<dbReference type="EMBL" id="CP001574">
    <property type="protein sequence ID" value="ACO68803.1"/>
    <property type="molecule type" value="Genomic_DNA"/>
</dbReference>
<keyword evidence="2" id="KW-0963">Cytoplasm</keyword>
<keyword evidence="11" id="KW-0969">Cilium</keyword>
<comment type="function">
    <text evidence="9">Radial spoke stalk protein that binds heme under oxidizing conditions. Required for the coordinated beating of multiple cilia maybe by functioning in a redox signaling pathway.</text>
</comment>
<dbReference type="eggNOG" id="KOG0537">
    <property type="taxonomic scope" value="Eukaryota"/>
</dbReference>
<dbReference type="PANTHER" id="PTHR21281:SF0">
    <property type="entry name" value="CYTOCHROME B5 DOMAIN-CONTAINING PROTEIN 1"/>
    <property type="match status" value="1"/>
</dbReference>
<dbReference type="GeneID" id="8250466"/>
<reference evidence="11 12" key="1">
    <citation type="journal article" date="2009" name="Science">
        <title>Green evolution and dynamic adaptations revealed by genomes of the marine picoeukaryotes Micromonas.</title>
        <authorList>
            <person name="Worden A.Z."/>
            <person name="Lee J.H."/>
            <person name="Mock T."/>
            <person name="Rouze P."/>
            <person name="Simmons M.P."/>
            <person name="Aerts A.L."/>
            <person name="Allen A.E."/>
            <person name="Cuvelier M.L."/>
            <person name="Derelle E."/>
            <person name="Everett M.V."/>
            <person name="Foulon E."/>
            <person name="Grimwood J."/>
            <person name="Gundlach H."/>
            <person name="Henrissat B."/>
            <person name="Napoli C."/>
            <person name="McDonald S.M."/>
            <person name="Parker M.S."/>
            <person name="Rombauts S."/>
            <person name="Salamov A."/>
            <person name="Von Dassow P."/>
            <person name="Badger J.H."/>
            <person name="Coutinho P.M."/>
            <person name="Demir E."/>
            <person name="Dubchak I."/>
            <person name="Gentemann C."/>
            <person name="Eikrem W."/>
            <person name="Gready J.E."/>
            <person name="John U."/>
            <person name="Lanier W."/>
            <person name="Lindquist E.A."/>
            <person name="Lucas S."/>
            <person name="Mayer K.F."/>
            <person name="Moreau H."/>
            <person name="Not F."/>
            <person name="Otillar R."/>
            <person name="Panaud O."/>
            <person name="Pangilinan J."/>
            <person name="Paulsen I."/>
            <person name="Piegu B."/>
            <person name="Poliakov A."/>
            <person name="Robbens S."/>
            <person name="Schmutz J."/>
            <person name="Toulza E."/>
            <person name="Wyss T."/>
            <person name="Zelensky A."/>
            <person name="Zhou K."/>
            <person name="Armbrust E.V."/>
            <person name="Bhattacharya D."/>
            <person name="Goodenough U.W."/>
            <person name="Van de Peer Y."/>
            <person name="Grigoriev I.V."/>
        </authorList>
    </citation>
    <scope>NUCLEOTIDE SEQUENCE [LARGE SCALE GENOMIC DNA]</scope>
    <source>
        <strain evidence="12">RCC299 / NOUM17</strain>
    </source>
</reference>
<dbReference type="InterPro" id="IPR001199">
    <property type="entry name" value="Cyt_B5-like_heme/steroid-bd"/>
</dbReference>
<dbReference type="OrthoDB" id="260091at2759"/>
<keyword evidence="5" id="KW-0408">Iron</keyword>
<evidence type="ECO:0000256" key="8">
    <source>
        <dbReference type="ARBA" id="ARBA00040649"/>
    </source>
</evidence>
<evidence type="ECO:0000256" key="3">
    <source>
        <dbReference type="ARBA" id="ARBA00022617"/>
    </source>
</evidence>
<evidence type="ECO:0000256" key="7">
    <source>
        <dbReference type="ARBA" id="ARBA00023273"/>
    </source>
</evidence>
<feature type="domain" description="Cytochrome b5 heme-binding" evidence="10">
    <location>
        <begin position="13"/>
        <end position="65"/>
    </location>
</feature>
<dbReference type="OMA" id="DLTHFFH"/>
<keyword evidence="4" id="KW-0479">Metal-binding</keyword>
<dbReference type="RefSeq" id="XP_002507545.1">
    <property type="nucleotide sequence ID" value="XM_002507499.1"/>
</dbReference>
<comment type="subcellular location">
    <subcellularLocation>
        <location evidence="1">Cytoplasm</location>
        <location evidence="1">Cytoskeleton</location>
        <location evidence="1">Cilium axoneme</location>
    </subcellularLocation>
</comment>
<name>C1FDJ7_MICCC</name>
<dbReference type="Proteomes" id="UP000002009">
    <property type="component" value="Chromosome 1"/>
</dbReference>
<keyword evidence="3" id="KW-0349">Heme</keyword>
<dbReference type="SUPFAM" id="SSF55856">
    <property type="entry name" value="Cytochrome b5-like heme/steroid binding domain"/>
    <property type="match status" value="1"/>
</dbReference>
<evidence type="ECO:0000256" key="6">
    <source>
        <dbReference type="ARBA" id="ARBA00023212"/>
    </source>
</evidence>
<accession>C1FDJ7</accession>
<dbReference type="PROSITE" id="PS50255">
    <property type="entry name" value="CYTOCHROME_B5_2"/>
    <property type="match status" value="1"/>
</dbReference>
<evidence type="ECO:0000256" key="4">
    <source>
        <dbReference type="ARBA" id="ARBA00022723"/>
    </source>
</evidence>
<protein>
    <recommendedName>
        <fullName evidence="8">Cytochrome b5 domain-containing protein 1</fullName>
    </recommendedName>
</protein>
<dbReference type="AlphaFoldDB" id="C1FDJ7"/>
<dbReference type="Pfam" id="PF00173">
    <property type="entry name" value="Cyt-b5"/>
    <property type="match status" value="1"/>
</dbReference>
<evidence type="ECO:0000256" key="2">
    <source>
        <dbReference type="ARBA" id="ARBA00022490"/>
    </source>
</evidence>
<organism evidence="11 12">
    <name type="scientific">Micromonas commoda (strain RCC299 / NOUM17 / CCMP2709)</name>
    <name type="common">Picoplanktonic green alga</name>
    <dbReference type="NCBI Taxonomy" id="296587"/>
    <lineage>
        <taxon>Eukaryota</taxon>
        <taxon>Viridiplantae</taxon>
        <taxon>Chlorophyta</taxon>
        <taxon>Mamiellophyceae</taxon>
        <taxon>Mamiellales</taxon>
        <taxon>Mamiellaceae</taxon>
        <taxon>Micromonas</taxon>
    </lineage>
</organism>
<evidence type="ECO:0000259" key="10">
    <source>
        <dbReference type="PROSITE" id="PS50255"/>
    </source>
</evidence>
<dbReference type="GO" id="GO:0005930">
    <property type="term" value="C:axoneme"/>
    <property type="evidence" value="ECO:0007669"/>
    <property type="project" value="UniProtKB-SubCell"/>
</dbReference>
<keyword evidence="12" id="KW-1185">Reference proteome</keyword>
<dbReference type="PANTHER" id="PTHR21281">
    <property type="entry name" value="CYTOCHROME B5 DOMAIN-CONTAINING PROTEIN 1"/>
    <property type="match status" value="1"/>
</dbReference>
<dbReference type="Gene3D" id="3.10.120.10">
    <property type="entry name" value="Cytochrome b5-like heme/steroid binding domain"/>
    <property type="match status" value="1"/>
</dbReference>
<gene>
    <name evidence="11" type="ORF">MICPUN_89455</name>
</gene>
<keyword evidence="6" id="KW-0206">Cytoskeleton</keyword>
<evidence type="ECO:0000256" key="1">
    <source>
        <dbReference type="ARBA" id="ARBA00004430"/>
    </source>
</evidence>
<dbReference type="GO" id="GO:0046872">
    <property type="term" value="F:metal ion binding"/>
    <property type="evidence" value="ECO:0007669"/>
    <property type="project" value="UniProtKB-KW"/>
</dbReference>
<dbReference type="SMART" id="SM01117">
    <property type="entry name" value="Cyt-b5"/>
    <property type="match status" value="1"/>
</dbReference>
<keyword evidence="7" id="KW-0966">Cell projection</keyword>
<dbReference type="InterPro" id="IPR052320">
    <property type="entry name" value="Cytochrome_b5_domain"/>
</dbReference>
<dbReference type="KEGG" id="mis:MICPUN_89455"/>
<keyword evidence="11" id="KW-0282">Flagellum</keyword>
<proteinExistence type="predicted"/>
<evidence type="ECO:0000256" key="9">
    <source>
        <dbReference type="ARBA" id="ARBA00046139"/>
    </source>
</evidence>
<evidence type="ECO:0000313" key="11">
    <source>
        <dbReference type="EMBL" id="ACO68803.1"/>
    </source>
</evidence>
<dbReference type="InParanoid" id="C1FDJ7"/>
<dbReference type="InterPro" id="IPR036400">
    <property type="entry name" value="Cyt_B5-like_heme/steroid_sf"/>
</dbReference>
<sequence length="239" mass="27121">MDSSLHTSISSQLRYFAPSEVAAHNSRGDCWVSLHGNVYDLSNFSFKNNRNILQPVLQLAGTDVSHWLDYDQTNTTESLQEKHRIKTYIDPINCLESTYAQDGEILRVISEEPRCNWQGTMPWWEDDSLIIGKLSSKACKISIKNATTGQEDVLEVPCEETIAQIKDRYWAYNGHGDSYLWICARLVADEVMFEELDLSLTLEQNGVMGSLDVDGNLNICSEKRMPVIYVQFADDLSVL</sequence>
<evidence type="ECO:0000256" key="5">
    <source>
        <dbReference type="ARBA" id="ARBA00023004"/>
    </source>
</evidence>
<evidence type="ECO:0000313" key="12">
    <source>
        <dbReference type="Proteomes" id="UP000002009"/>
    </source>
</evidence>
<dbReference type="STRING" id="296587.C1FDJ7"/>